<sequence length="805" mass="87241">MKKNSLLVFLLSVVCINLALANNTSLDKPSTVSNYLIYSGDTWLYDDSGSDLGTTWKDLSYADATWQQGNAVLGYGDGAETTTLNYGTDSSNKTTTYYFRKHVNIVDASLISNLNFQTQKDDGVIVYVNGQEAFRLNMPSGTVAYNTYASSTVAGSDETTWNANQVTNLLQDGDNVIAVELHQATAGSSDLRFDMSLEVDYSTFDCTTAHIGCFTSIEPTAQTSNLIISDDHRFQLIFKQGDAYLDGSGTVPGNNDFTGYVPIAGSSTNGYLAVNHENTPGGVSIVDLNFNSSTSLWTLTNSQPVDLYNTFLETTTRNCSGGITPWGTVVTAEESSNTGDNNNDGYEDVGWLVEIDPVTAQVMDYGNGQEKLWAMGRMQHENVVITDDSTTAYYGEDGGTDCMYKYVMDTPGDLTSGTVYVLVLDSPLSGNDPTSTTGQWVQVPNTTQADRNNMPANAAALGGTNFNGVEDAEINPLTGQIYFAAKGKSRTYRFTEDGTGVKDFETFVGGTSYDITTANGVFNEAWGSGNDNLTFDDKGNLWVLQDGGNNYIWVVRPDHTQANPHVDLFASMPIGSEPTGLTFSPDYKFGFFSVQHPNGSNTAQLDATFNNVTFDQSSTIVFALNENLGVQAPVTDFSADVVQVEKGQSVTFSDLSTNNPDTWNWTFTGGTPSTSNVPNPVVTYDTEGVFAVTLETSNVAGTNELEKVDYIEVTTLSVDETLKNNISLYPNPTQGNLYISIKEGNEVSVEVYDLLGRRVQNIQNLTVSNQPINLDLSTSIQNNQVLIVKVTVDGKTGSYKVLTTK</sequence>
<dbReference type="Proteomes" id="UP000184225">
    <property type="component" value="Unassembled WGS sequence"/>
</dbReference>
<dbReference type="PROSITE" id="PS50093">
    <property type="entry name" value="PKD"/>
    <property type="match status" value="1"/>
</dbReference>
<dbReference type="CDD" id="cd00146">
    <property type="entry name" value="PKD"/>
    <property type="match status" value="1"/>
</dbReference>
<gene>
    <name evidence="4" type="ORF">SAMN04488096_106240</name>
</gene>
<name>A0A1M6FNV1_9FLAO</name>
<dbReference type="PANTHER" id="PTHR35399">
    <property type="entry name" value="SLR8030 PROTEIN"/>
    <property type="match status" value="1"/>
</dbReference>
<evidence type="ECO:0000256" key="2">
    <source>
        <dbReference type="SAM" id="SignalP"/>
    </source>
</evidence>
<dbReference type="OrthoDB" id="9801383at2"/>
<keyword evidence="5" id="KW-1185">Reference proteome</keyword>
<feature type="signal peptide" evidence="2">
    <location>
        <begin position="1"/>
        <end position="21"/>
    </location>
</feature>
<keyword evidence="1 2" id="KW-0732">Signal</keyword>
<protein>
    <recommendedName>
        <fullName evidence="3">PKD domain-containing protein</fullName>
    </recommendedName>
</protein>
<dbReference type="SUPFAM" id="SSF49299">
    <property type="entry name" value="PKD domain"/>
    <property type="match status" value="1"/>
</dbReference>
<dbReference type="AlphaFoldDB" id="A0A1M6FNV1"/>
<evidence type="ECO:0000256" key="1">
    <source>
        <dbReference type="ARBA" id="ARBA00022729"/>
    </source>
</evidence>
<dbReference type="RefSeq" id="WP_073151706.1">
    <property type="nucleotide sequence ID" value="NZ_FQYY01000006.1"/>
</dbReference>
<feature type="chain" id="PRO_5013223340" description="PKD domain-containing protein" evidence="2">
    <location>
        <begin position="22"/>
        <end position="805"/>
    </location>
</feature>
<dbReference type="Pfam" id="PF18962">
    <property type="entry name" value="Por_Secre_tail"/>
    <property type="match status" value="1"/>
</dbReference>
<dbReference type="InterPro" id="IPR035986">
    <property type="entry name" value="PKD_dom_sf"/>
</dbReference>
<dbReference type="NCBIfam" id="TIGR04183">
    <property type="entry name" value="Por_Secre_tail"/>
    <property type="match status" value="1"/>
</dbReference>
<dbReference type="STRING" id="579105.SAMN04488096_106240"/>
<dbReference type="Gene3D" id="2.60.120.260">
    <property type="entry name" value="Galactose-binding domain-like"/>
    <property type="match status" value="1"/>
</dbReference>
<feature type="domain" description="PKD" evidence="3">
    <location>
        <begin position="633"/>
        <end position="718"/>
    </location>
</feature>
<dbReference type="SUPFAM" id="SSF63825">
    <property type="entry name" value="YWTD domain"/>
    <property type="match status" value="1"/>
</dbReference>
<dbReference type="InterPro" id="IPR000601">
    <property type="entry name" value="PKD_dom"/>
</dbReference>
<dbReference type="Pfam" id="PF18911">
    <property type="entry name" value="PKD_4"/>
    <property type="match status" value="1"/>
</dbReference>
<dbReference type="EMBL" id="FQYY01000006">
    <property type="protein sequence ID" value="SHI99356.1"/>
    <property type="molecule type" value="Genomic_DNA"/>
</dbReference>
<dbReference type="SMART" id="SM00089">
    <property type="entry name" value="PKD"/>
    <property type="match status" value="1"/>
</dbReference>
<evidence type="ECO:0000313" key="4">
    <source>
        <dbReference type="EMBL" id="SHI99356.1"/>
    </source>
</evidence>
<reference evidence="4 5" key="1">
    <citation type="submission" date="2016-11" db="EMBL/GenBank/DDBJ databases">
        <authorList>
            <person name="Jaros S."/>
            <person name="Januszkiewicz K."/>
            <person name="Wedrychowicz H."/>
        </authorList>
    </citation>
    <scope>NUCLEOTIDE SEQUENCE [LARGE SCALE GENOMIC DNA]</scope>
    <source>
        <strain evidence="4 5">DSM 21425</strain>
    </source>
</reference>
<proteinExistence type="predicted"/>
<dbReference type="Gene3D" id="2.60.40.10">
    <property type="entry name" value="Immunoglobulins"/>
    <property type="match status" value="1"/>
</dbReference>
<dbReference type="InterPro" id="IPR026444">
    <property type="entry name" value="Secre_tail"/>
</dbReference>
<evidence type="ECO:0000259" key="3">
    <source>
        <dbReference type="PROSITE" id="PS50093"/>
    </source>
</evidence>
<accession>A0A1M6FNV1</accession>
<dbReference type="InterPro" id="IPR013783">
    <property type="entry name" value="Ig-like_fold"/>
</dbReference>
<dbReference type="Pfam" id="PF05787">
    <property type="entry name" value="PhoX"/>
    <property type="match status" value="1"/>
</dbReference>
<organism evidence="4 5">
    <name type="scientific">Mesonia phycicola</name>
    <dbReference type="NCBI Taxonomy" id="579105"/>
    <lineage>
        <taxon>Bacteria</taxon>
        <taxon>Pseudomonadati</taxon>
        <taxon>Bacteroidota</taxon>
        <taxon>Flavobacteriia</taxon>
        <taxon>Flavobacteriales</taxon>
        <taxon>Flavobacteriaceae</taxon>
        <taxon>Mesonia</taxon>
    </lineage>
</organism>
<dbReference type="InterPro" id="IPR022409">
    <property type="entry name" value="PKD/Chitinase_dom"/>
</dbReference>
<evidence type="ECO:0000313" key="5">
    <source>
        <dbReference type="Proteomes" id="UP000184225"/>
    </source>
</evidence>
<dbReference type="PANTHER" id="PTHR35399:SF2">
    <property type="entry name" value="DUF839 DOMAIN-CONTAINING PROTEIN"/>
    <property type="match status" value="1"/>
</dbReference>
<dbReference type="InterPro" id="IPR008557">
    <property type="entry name" value="PhoX"/>
</dbReference>